<feature type="non-terminal residue" evidence="1">
    <location>
        <position position="1"/>
    </location>
</feature>
<keyword evidence="2" id="KW-1185">Reference proteome</keyword>
<dbReference type="AlphaFoldDB" id="A0AAV6N333"/>
<organism evidence="1 2">
    <name type="scientific">Cucurbita argyrosperma subsp. sororia</name>
    <dbReference type="NCBI Taxonomy" id="37648"/>
    <lineage>
        <taxon>Eukaryota</taxon>
        <taxon>Viridiplantae</taxon>
        <taxon>Streptophyta</taxon>
        <taxon>Embryophyta</taxon>
        <taxon>Tracheophyta</taxon>
        <taxon>Spermatophyta</taxon>
        <taxon>Magnoliopsida</taxon>
        <taxon>eudicotyledons</taxon>
        <taxon>Gunneridae</taxon>
        <taxon>Pentapetalae</taxon>
        <taxon>rosids</taxon>
        <taxon>fabids</taxon>
        <taxon>Cucurbitales</taxon>
        <taxon>Cucurbitaceae</taxon>
        <taxon>Cucurbiteae</taxon>
        <taxon>Cucurbita</taxon>
    </lineage>
</organism>
<accession>A0AAV6N333</accession>
<protein>
    <submittedName>
        <fullName evidence="1">3-hydroxyisobutyryl-CoA hydrolase-like protein 2, mitochondrial</fullName>
    </submittedName>
</protein>
<evidence type="ECO:0000313" key="1">
    <source>
        <dbReference type="EMBL" id="KAG6591529.1"/>
    </source>
</evidence>
<comment type="caution">
    <text evidence="1">The sequence shown here is derived from an EMBL/GenBank/DDBJ whole genome shotgun (WGS) entry which is preliminary data.</text>
</comment>
<evidence type="ECO:0000313" key="2">
    <source>
        <dbReference type="Proteomes" id="UP000685013"/>
    </source>
</evidence>
<proteinExistence type="predicted"/>
<dbReference type="GO" id="GO:0016787">
    <property type="term" value="F:hydrolase activity"/>
    <property type="evidence" value="ECO:0007669"/>
    <property type="project" value="UniProtKB-KW"/>
</dbReference>
<sequence>MDSFPSSIKKSKIMKEIERHQCGKAVWLSGSSCSSVRHYSLNARLGGIEERLGKMITNGPSVIESSLAAFADLVYPPKVTSFRQFRLLITGAFFPSTVLSSAPSSLFRLSPIASTLDATAWCFSHDTVEEILEALVSIVSCFFLNLYDAVGHFN</sequence>
<name>A0AAV6N333_9ROSI</name>
<reference evidence="1 2" key="1">
    <citation type="journal article" date="2021" name="Hortic Res">
        <title>The domestication of Cucurbita argyrosperma as revealed by the genome of its wild relative.</title>
        <authorList>
            <person name="Barrera-Redondo J."/>
            <person name="Sanchez-de la Vega G."/>
            <person name="Aguirre-Liguori J.A."/>
            <person name="Castellanos-Morales G."/>
            <person name="Gutierrez-Guerrero Y.T."/>
            <person name="Aguirre-Dugua X."/>
            <person name="Aguirre-Planter E."/>
            <person name="Tenaillon M.I."/>
            <person name="Lira-Saade R."/>
            <person name="Eguiarte L.E."/>
        </authorList>
    </citation>
    <scope>NUCLEOTIDE SEQUENCE [LARGE SCALE GENOMIC DNA]</scope>
    <source>
        <strain evidence="1">JBR-2021</strain>
    </source>
</reference>
<gene>
    <name evidence="1" type="ORF">SDJN03_13875</name>
</gene>
<keyword evidence="1" id="KW-0378">Hydrolase</keyword>
<dbReference type="Proteomes" id="UP000685013">
    <property type="component" value="Chromosome 9"/>
</dbReference>
<dbReference type="EMBL" id="JAGKQH010000009">
    <property type="protein sequence ID" value="KAG6591529.1"/>
    <property type="molecule type" value="Genomic_DNA"/>
</dbReference>